<reference evidence="9" key="2">
    <citation type="journal article" date="2021" name="PeerJ">
        <title>Extensive microbial diversity within the chicken gut microbiome revealed by metagenomics and culture.</title>
        <authorList>
            <person name="Gilroy R."/>
            <person name="Ravi A."/>
            <person name="Getino M."/>
            <person name="Pursley I."/>
            <person name="Horton D.L."/>
            <person name="Alikhan N.F."/>
            <person name="Baker D."/>
            <person name="Gharbi K."/>
            <person name="Hall N."/>
            <person name="Watson M."/>
            <person name="Adriaenssens E.M."/>
            <person name="Foster-Nyarko E."/>
            <person name="Jarju S."/>
            <person name="Secka A."/>
            <person name="Antonio M."/>
            <person name="Oren A."/>
            <person name="Chaudhuri R.R."/>
            <person name="La Ragione R."/>
            <person name="Hildebrand F."/>
            <person name="Pallen M.J."/>
        </authorList>
    </citation>
    <scope>NUCLEOTIDE SEQUENCE</scope>
    <source>
        <strain evidence="9">14508</strain>
    </source>
</reference>
<evidence type="ECO:0000256" key="4">
    <source>
        <dbReference type="ARBA" id="ARBA00023027"/>
    </source>
</evidence>
<evidence type="ECO:0000256" key="6">
    <source>
        <dbReference type="ARBA" id="ARBA00023163"/>
    </source>
</evidence>
<protein>
    <recommendedName>
        <fullName evidence="7">Redox-sensing transcriptional repressor Rex</fullName>
    </recommendedName>
</protein>
<dbReference type="PANTHER" id="PTHR35786">
    <property type="entry name" value="REDOX-SENSING TRANSCRIPTIONAL REPRESSOR REX"/>
    <property type="match status" value="1"/>
</dbReference>
<dbReference type="Gene3D" id="1.10.10.10">
    <property type="entry name" value="Winged helix-like DNA-binding domain superfamily/Winged helix DNA-binding domain"/>
    <property type="match status" value="1"/>
</dbReference>
<dbReference type="Proteomes" id="UP000886893">
    <property type="component" value="Unassembled WGS sequence"/>
</dbReference>
<keyword evidence="3 7" id="KW-0805">Transcription regulation</keyword>
<dbReference type="Pfam" id="PF06971">
    <property type="entry name" value="Put_DNA-bind_N"/>
    <property type="match status" value="1"/>
</dbReference>
<evidence type="ECO:0000256" key="2">
    <source>
        <dbReference type="ARBA" id="ARBA00022491"/>
    </source>
</evidence>
<dbReference type="SUPFAM" id="SSF51735">
    <property type="entry name" value="NAD(P)-binding Rossmann-fold domains"/>
    <property type="match status" value="1"/>
</dbReference>
<dbReference type="PANTHER" id="PTHR35786:SF1">
    <property type="entry name" value="REDOX-SENSING TRANSCRIPTIONAL REPRESSOR REX 1"/>
    <property type="match status" value="1"/>
</dbReference>
<evidence type="ECO:0000256" key="1">
    <source>
        <dbReference type="ARBA" id="ARBA00022490"/>
    </source>
</evidence>
<dbReference type="InterPro" id="IPR036390">
    <property type="entry name" value="WH_DNA-bd_sf"/>
</dbReference>
<evidence type="ECO:0000259" key="8">
    <source>
        <dbReference type="SMART" id="SM00881"/>
    </source>
</evidence>
<feature type="binding site" evidence="7">
    <location>
        <begin position="97"/>
        <end position="102"/>
    </location>
    <ligand>
        <name>NAD(+)</name>
        <dbReference type="ChEBI" id="CHEBI:57540"/>
    </ligand>
</feature>
<dbReference type="InterPro" id="IPR003781">
    <property type="entry name" value="CoA-bd"/>
</dbReference>
<keyword evidence="4 7" id="KW-0520">NAD</keyword>
<evidence type="ECO:0000313" key="9">
    <source>
        <dbReference type="EMBL" id="HIT17569.1"/>
    </source>
</evidence>
<evidence type="ECO:0000313" key="10">
    <source>
        <dbReference type="Proteomes" id="UP000886893"/>
    </source>
</evidence>
<keyword evidence="6 7" id="KW-0804">Transcription</keyword>
<proteinExistence type="inferred from homology"/>
<keyword evidence="2 7" id="KW-0678">Repressor</keyword>
<dbReference type="Pfam" id="PF02629">
    <property type="entry name" value="CoA_binding"/>
    <property type="match status" value="1"/>
</dbReference>
<dbReference type="NCBIfam" id="NF003996">
    <property type="entry name" value="PRK05472.2-5"/>
    <property type="match status" value="1"/>
</dbReference>
<comment type="function">
    <text evidence="7">Modulates transcription in response to changes in cellular NADH/NAD(+) redox state.</text>
</comment>
<dbReference type="SUPFAM" id="SSF46785">
    <property type="entry name" value="Winged helix' DNA-binding domain"/>
    <property type="match status" value="1"/>
</dbReference>
<sequence length="223" mass="25171">MANQDNPVLRPISKNQLQRLPVYLTFLKEIKDQGEEFISAQKIAKTLNLSEEQVRKDLALISSIEGIPRLGRKIEVLIQDLEKFLGYDDTTSAVLVGVGHLGRALLAYRGFQHYGLNILTAFDVDPAIINTEFAGKKIFDMQKMETLLPRLNVHIGIITVPEEYAQSVCDRLVQSGVKAIWNFAPVHLTVEKDIIVQNVNMASSLAILSHQLKEKELQKIRRK</sequence>
<evidence type="ECO:0000256" key="3">
    <source>
        <dbReference type="ARBA" id="ARBA00023015"/>
    </source>
</evidence>
<dbReference type="SMART" id="SM00881">
    <property type="entry name" value="CoA_binding"/>
    <property type="match status" value="1"/>
</dbReference>
<gene>
    <name evidence="7" type="primary">rex</name>
    <name evidence="9" type="ORF">IAD04_04260</name>
</gene>
<dbReference type="NCBIfam" id="NF003994">
    <property type="entry name" value="PRK05472.2-3"/>
    <property type="match status" value="1"/>
</dbReference>
<comment type="caution">
    <text evidence="9">The sequence shown here is derived from an EMBL/GenBank/DDBJ whole genome shotgun (WGS) entry which is preliminary data.</text>
</comment>
<name>A0A9D1G8E1_9FIRM</name>
<keyword evidence="5 7" id="KW-0238">DNA-binding</keyword>
<dbReference type="InterPro" id="IPR036388">
    <property type="entry name" value="WH-like_DNA-bd_sf"/>
</dbReference>
<dbReference type="GO" id="GO:0045892">
    <property type="term" value="P:negative regulation of DNA-templated transcription"/>
    <property type="evidence" value="ECO:0007669"/>
    <property type="project" value="InterPro"/>
</dbReference>
<dbReference type="Gene3D" id="3.40.50.720">
    <property type="entry name" value="NAD(P)-binding Rossmann-like Domain"/>
    <property type="match status" value="1"/>
</dbReference>
<dbReference type="HAMAP" id="MF_01131">
    <property type="entry name" value="Rex"/>
    <property type="match status" value="1"/>
</dbReference>
<dbReference type="InterPro" id="IPR009718">
    <property type="entry name" value="Rex_DNA-bd_C_dom"/>
</dbReference>
<dbReference type="InterPro" id="IPR036291">
    <property type="entry name" value="NAD(P)-bd_dom_sf"/>
</dbReference>
<dbReference type="NCBIfam" id="NF003995">
    <property type="entry name" value="PRK05472.2-4"/>
    <property type="match status" value="1"/>
</dbReference>
<comment type="subcellular location">
    <subcellularLocation>
        <location evidence="7">Cytoplasm</location>
    </subcellularLocation>
</comment>
<dbReference type="GO" id="GO:0005737">
    <property type="term" value="C:cytoplasm"/>
    <property type="evidence" value="ECO:0007669"/>
    <property type="project" value="UniProtKB-SubCell"/>
</dbReference>
<comment type="subunit">
    <text evidence="7">Homodimer.</text>
</comment>
<accession>A0A9D1G8E1</accession>
<dbReference type="GO" id="GO:0003677">
    <property type="term" value="F:DNA binding"/>
    <property type="evidence" value="ECO:0007669"/>
    <property type="project" value="UniProtKB-UniRule"/>
</dbReference>
<evidence type="ECO:0000256" key="5">
    <source>
        <dbReference type="ARBA" id="ARBA00023125"/>
    </source>
</evidence>
<evidence type="ECO:0000256" key="7">
    <source>
        <dbReference type="HAMAP-Rule" id="MF_01131"/>
    </source>
</evidence>
<feature type="DNA-binding region" description="H-T-H motif" evidence="7">
    <location>
        <begin position="22"/>
        <end position="61"/>
    </location>
</feature>
<keyword evidence="1 7" id="KW-0963">Cytoplasm</keyword>
<comment type="similarity">
    <text evidence="7">Belongs to the transcriptional regulatory Rex family.</text>
</comment>
<dbReference type="GO" id="GO:0003700">
    <property type="term" value="F:DNA-binding transcription factor activity"/>
    <property type="evidence" value="ECO:0007669"/>
    <property type="project" value="UniProtKB-UniRule"/>
</dbReference>
<dbReference type="EMBL" id="DVKI01000131">
    <property type="protein sequence ID" value="HIT17569.1"/>
    <property type="molecule type" value="Genomic_DNA"/>
</dbReference>
<organism evidence="9 10">
    <name type="scientific">Candidatus Caccosoma faecigallinarum</name>
    <dbReference type="NCBI Taxonomy" id="2840720"/>
    <lineage>
        <taxon>Bacteria</taxon>
        <taxon>Bacillati</taxon>
        <taxon>Bacillota</taxon>
        <taxon>Bacillota incertae sedis</taxon>
        <taxon>Candidatus Caccosoma</taxon>
    </lineage>
</organism>
<dbReference type="AlphaFoldDB" id="A0A9D1G8E1"/>
<reference evidence="9" key="1">
    <citation type="submission" date="2020-10" db="EMBL/GenBank/DDBJ databases">
        <authorList>
            <person name="Gilroy R."/>
        </authorList>
    </citation>
    <scope>NUCLEOTIDE SEQUENCE</scope>
    <source>
        <strain evidence="9">14508</strain>
    </source>
</reference>
<dbReference type="InterPro" id="IPR022876">
    <property type="entry name" value="Tscrpt_rep_Rex"/>
</dbReference>
<feature type="domain" description="CoA-binding" evidence="8">
    <location>
        <begin position="86"/>
        <end position="187"/>
    </location>
</feature>
<dbReference type="GO" id="GO:0051775">
    <property type="term" value="P:response to redox state"/>
    <property type="evidence" value="ECO:0007669"/>
    <property type="project" value="InterPro"/>
</dbReference>